<dbReference type="InterPro" id="IPR027417">
    <property type="entry name" value="P-loop_NTPase"/>
</dbReference>
<feature type="repeat" description="WD" evidence="3">
    <location>
        <begin position="836"/>
        <end position="877"/>
    </location>
</feature>
<dbReference type="PROSITE" id="PS50082">
    <property type="entry name" value="WD_REPEATS_2"/>
    <property type="match status" value="10"/>
</dbReference>
<evidence type="ECO:0000256" key="3">
    <source>
        <dbReference type="PROSITE-ProRule" id="PRU00221"/>
    </source>
</evidence>
<feature type="region of interest" description="Disordered" evidence="4">
    <location>
        <begin position="965"/>
        <end position="995"/>
    </location>
</feature>
<dbReference type="InterPro" id="IPR020472">
    <property type="entry name" value="WD40_PAC1"/>
</dbReference>
<feature type="repeat" description="WD" evidence="3">
    <location>
        <begin position="879"/>
        <end position="920"/>
    </location>
</feature>
<protein>
    <submittedName>
        <fullName evidence="7">WD40 repeat-like protein</fullName>
    </submittedName>
</protein>
<dbReference type="InterPro" id="IPR019775">
    <property type="entry name" value="WD40_repeat_CS"/>
</dbReference>
<evidence type="ECO:0000256" key="4">
    <source>
        <dbReference type="SAM" id="MobiDB-lite"/>
    </source>
</evidence>
<dbReference type="InterPro" id="IPR055442">
    <property type="entry name" value="Beta-prop_EML-like_2nd"/>
</dbReference>
<dbReference type="SUPFAM" id="SSF52540">
    <property type="entry name" value="P-loop containing nucleoside triphosphate hydrolases"/>
    <property type="match status" value="1"/>
</dbReference>
<feature type="repeat" description="WD" evidence="3">
    <location>
        <begin position="578"/>
        <end position="619"/>
    </location>
</feature>
<dbReference type="SUPFAM" id="SSF82171">
    <property type="entry name" value="DPP6 N-terminal domain-like"/>
    <property type="match status" value="1"/>
</dbReference>
<keyword evidence="1 3" id="KW-0853">WD repeat</keyword>
<dbReference type="CDD" id="cd00200">
    <property type="entry name" value="WD40"/>
    <property type="match status" value="2"/>
</dbReference>
<feature type="repeat" description="WD" evidence="3">
    <location>
        <begin position="707"/>
        <end position="748"/>
    </location>
</feature>
<dbReference type="PROSITE" id="PS50294">
    <property type="entry name" value="WD_REPEATS_REGION"/>
    <property type="match status" value="10"/>
</dbReference>
<dbReference type="InterPro" id="IPR015943">
    <property type="entry name" value="WD40/YVTN_repeat-like_dom_sf"/>
</dbReference>
<evidence type="ECO:0000259" key="5">
    <source>
        <dbReference type="Pfam" id="PF23414"/>
    </source>
</evidence>
<feature type="repeat" description="WD" evidence="3">
    <location>
        <begin position="922"/>
        <end position="963"/>
    </location>
</feature>
<feature type="repeat" description="WD" evidence="3">
    <location>
        <begin position="621"/>
        <end position="662"/>
    </location>
</feature>
<dbReference type="Pfam" id="PF00400">
    <property type="entry name" value="WD40"/>
    <property type="match status" value="6"/>
</dbReference>
<organism evidence="7 8">
    <name type="scientific">Obba rivulosa</name>
    <dbReference type="NCBI Taxonomy" id="1052685"/>
    <lineage>
        <taxon>Eukaryota</taxon>
        <taxon>Fungi</taxon>
        <taxon>Dikarya</taxon>
        <taxon>Basidiomycota</taxon>
        <taxon>Agaricomycotina</taxon>
        <taxon>Agaricomycetes</taxon>
        <taxon>Polyporales</taxon>
        <taxon>Gelatoporiaceae</taxon>
        <taxon>Obba</taxon>
    </lineage>
</organism>
<feature type="repeat" description="WD" evidence="3">
    <location>
        <begin position="793"/>
        <end position="834"/>
    </location>
</feature>
<dbReference type="AlphaFoldDB" id="A0A8E2ANI0"/>
<dbReference type="InterPro" id="IPR001680">
    <property type="entry name" value="WD40_rpt"/>
</dbReference>
<dbReference type="EMBL" id="KV722524">
    <property type="protein sequence ID" value="OCH86524.1"/>
    <property type="molecule type" value="Genomic_DNA"/>
</dbReference>
<evidence type="ECO:0000259" key="6">
    <source>
        <dbReference type="Pfam" id="PF24883"/>
    </source>
</evidence>
<feature type="domain" description="EML-like second beta-propeller" evidence="5">
    <location>
        <begin position="758"/>
        <end position="920"/>
    </location>
</feature>
<dbReference type="Gene3D" id="3.40.50.300">
    <property type="entry name" value="P-loop containing nucleotide triphosphate hydrolases"/>
    <property type="match status" value="1"/>
</dbReference>
<dbReference type="PANTHER" id="PTHR19848">
    <property type="entry name" value="WD40 REPEAT PROTEIN"/>
    <property type="match status" value="1"/>
</dbReference>
<reference evidence="7 8" key="1">
    <citation type="submission" date="2016-07" db="EMBL/GenBank/DDBJ databases">
        <title>Draft genome of the white-rot fungus Obba rivulosa 3A-2.</title>
        <authorList>
            <consortium name="DOE Joint Genome Institute"/>
            <person name="Miettinen O."/>
            <person name="Riley R."/>
            <person name="Acob R."/>
            <person name="Barry K."/>
            <person name="Cullen D."/>
            <person name="De Vries R."/>
            <person name="Hainaut M."/>
            <person name="Hatakka A."/>
            <person name="Henrissat B."/>
            <person name="Hilden K."/>
            <person name="Kuo R."/>
            <person name="Labutti K."/>
            <person name="Lipzen A."/>
            <person name="Makela M.R."/>
            <person name="Sandor L."/>
            <person name="Spatafora J.W."/>
            <person name="Grigoriev I.V."/>
            <person name="Hibbett D.S."/>
        </authorList>
    </citation>
    <scope>NUCLEOTIDE SEQUENCE [LARGE SCALE GENOMIC DNA]</scope>
    <source>
        <strain evidence="7 8">3A-2</strain>
    </source>
</reference>
<dbReference type="PROSITE" id="PS00678">
    <property type="entry name" value="WD_REPEATS_1"/>
    <property type="match status" value="8"/>
</dbReference>
<feature type="domain" description="Nephrocystin 3-like N-terminal" evidence="6">
    <location>
        <begin position="10"/>
        <end position="181"/>
    </location>
</feature>
<feature type="repeat" description="WD" evidence="3">
    <location>
        <begin position="664"/>
        <end position="705"/>
    </location>
</feature>
<dbReference type="InterPro" id="IPR011047">
    <property type="entry name" value="Quinoprotein_ADH-like_sf"/>
</dbReference>
<name>A0A8E2ANI0_9APHY</name>
<dbReference type="PANTHER" id="PTHR19848:SF8">
    <property type="entry name" value="F-BOX AND WD REPEAT DOMAIN CONTAINING 7"/>
    <property type="match status" value="1"/>
</dbReference>
<dbReference type="SMART" id="SM00320">
    <property type="entry name" value="WD40"/>
    <property type="match status" value="10"/>
</dbReference>
<dbReference type="OrthoDB" id="2804352at2759"/>
<gene>
    <name evidence="7" type="ORF">OBBRIDRAFT_761201</name>
</gene>
<feature type="non-terminal residue" evidence="7">
    <location>
        <position position="1"/>
    </location>
</feature>
<dbReference type="SUPFAM" id="SSF50998">
    <property type="entry name" value="Quinoprotein alcohol dehydrogenase-like"/>
    <property type="match status" value="1"/>
</dbReference>
<sequence>MDPPRCLDGTREAILSEITEWTNNFGRPNVLWIHGYPGAGKSTIAFTIAQRLEEAHRLGAIFAFDRKFGTSPSVLWQHISYKLAQEYPSCRDDIVSRLKVGSLHNKTANEIFRQLVAEPLRQWARSNVNIPRDRLPVIVVDALDECGSLGGSSTQGRKETLSHIDEWAKLHPHFKLIVTSRFEHDIGHSFSTIPHQSLSIDTGSAVTLESTGDIQRYMEDRFRNITRSRSDLPKDWPGADVVDELATHASGIFIWAATALNYVEIKPGKERLDEVRGGSLPLGNVHALYRQILEAAFSGWKQRECADAARVAGVIIVTQLSLTSADIARLLEMDAADVGTICEGLRPVLGGGDVLQFAHQSFVDFLLGHKNQSDRGSVEVEHSCPEEFSIEPSIAHHHLTDSMFHLMNKSLRFNVCNIESSFQRNETLPRHHADNIDRSVSYACRFWGFHLENSSQEIVPESSRISKFMNEKLLFWLEALSLLGALNTAVPALTCLGRRFEANSVATENVVVIAKDAIKFVRYFARAIRESAPHIYISALPFAPRSSIVANAYRSRFRNTMTVQIGRLAHWPTEETIIHGHEGQVNSVAFSPDGRRIASGSDDKTIRMWDAQTGELVAAPFNGHQGWVWSVAFSPDGQRIASGSYDKTIRVWDAQTGDPVTVPLKGHEGWVNCVAFSPDSHRIVSGSSDKTIRMWDAQTGDPVATPFKGHKGSVLSVAFSADGQRIASGSDDNTIWMWHARTGEPIAVPFKGHEGLVLSLAFSPDRQRIASGSDDNTIRMWDVQTGEPVTAPFKGHEGSVLSVAFSPDGQRIVSGSSDNTIRIWDVQTGEPVTASFNGHEGSVNCVTFSPYGQQIASGSSDNTIWMWDAQTGEPVTAPFKGHKGSVRSVAFSPDGQQIASGSSDNTIRMWDAQTGDPVTAPFKGHRGWVLSVAFSPDGQQIVSGSYDKTIRMWDAQTGDPVTAPFNGHEDSVDSVAFSPDGQRIASGSDDNTIRI</sequence>
<dbReference type="Proteomes" id="UP000250043">
    <property type="component" value="Unassembled WGS sequence"/>
</dbReference>
<keyword evidence="8" id="KW-1185">Reference proteome</keyword>
<proteinExistence type="predicted"/>
<evidence type="ECO:0000313" key="7">
    <source>
        <dbReference type="EMBL" id="OCH86524.1"/>
    </source>
</evidence>
<feature type="repeat" description="WD" evidence="3">
    <location>
        <begin position="965"/>
        <end position="995"/>
    </location>
</feature>
<dbReference type="PRINTS" id="PR00320">
    <property type="entry name" value="GPROTEINBRPT"/>
</dbReference>
<accession>A0A8E2ANI0</accession>
<evidence type="ECO:0000256" key="1">
    <source>
        <dbReference type="ARBA" id="ARBA00022574"/>
    </source>
</evidence>
<dbReference type="Pfam" id="PF24883">
    <property type="entry name" value="NPHP3_N"/>
    <property type="match status" value="1"/>
</dbReference>
<evidence type="ECO:0000256" key="2">
    <source>
        <dbReference type="ARBA" id="ARBA00022737"/>
    </source>
</evidence>
<feature type="repeat" description="WD" evidence="3">
    <location>
        <begin position="750"/>
        <end position="791"/>
    </location>
</feature>
<dbReference type="Pfam" id="PF23414">
    <property type="entry name" value="Beta-prop_EML_2"/>
    <property type="match status" value="1"/>
</dbReference>
<evidence type="ECO:0000313" key="8">
    <source>
        <dbReference type="Proteomes" id="UP000250043"/>
    </source>
</evidence>
<dbReference type="Gene3D" id="2.130.10.10">
    <property type="entry name" value="YVTN repeat-like/Quinoprotein amine dehydrogenase"/>
    <property type="match status" value="4"/>
</dbReference>
<keyword evidence="2" id="KW-0677">Repeat</keyword>
<dbReference type="InterPro" id="IPR056884">
    <property type="entry name" value="NPHP3-like_N"/>
</dbReference>